<dbReference type="InterPro" id="IPR054710">
    <property type="entry name" value="Tri101-like_N"/>
</dbReference>
<keyword evidence="6" id="KW-1185">Reference proteome</keyword>
<proteinExistence type="predicted"/>
<evidence type="ECO:0000259" key="4">
    <source>
        <dbReference type="Pfam" id="PF22664"/>
    </source>
</evidence>
<dbReference type="InterPro" id="IPR051283">
    <property type="entry name" value="Sec_Metabolite_Acyltrans"/>
</dbReference>
<dbReference type="Pfam" id="PF22664">
    <property type="entry name" value="TRI-like_N"/>
    <property type="match status" value="1"/>
</dbReference>
<evidence type="ECO:0000256" key="2">
    <source>
        <dbReference type="ARBA" id="ARBA00023315"/>
    </source>
</evidence>
<dbReference type="EMBL" id="LFMY01000009">
    <property type="protein sequence ID" value="OKL58515.1"/>
    <property type="molecule type" value="Genomic_DNA"/>
</dbReference>
<accession>A0A225AVQ5</accession>
<evidence type="ECO:0000256" key="1">
    <source>
        <dbReference type="ARBA" id="ARBA00022679"/>
    </source>
</evidence>
<name>A0A225AVQ5_TALAT</name>
<dbReference type="STRING" id="1441469.A0A225AVQ5"/>
<dbReference type="Gene3D" id="3.30.559.10">
    <property type="entry name" value="Chloramphenicol acetyltransferase-like domain"/>
    <property type="match status" value="2"/>
</dbReference>
<keyword evidence="3" id="KW-0732">Signal</keyword>
<dbReference type="GeneID" id="31005739"/>
<dbReference type="OrthoDB" id="1862401at2759"/>
<protein>
    <submittedName>
        <fullName evidence="5">Trichothecene 3-O-acetyltransferase</fullName>
    </submittedName>
</protein>
<dbReference type="InterPro" id="IPR023213">
    <property type="entry name" value="CAT-like_dom_sf"/>
</dbReference>
<dbReference type="PANTHER" id="PTHR31896">
    <property type="entry name" value="FAMILY REGULATORY PROTEIN, PUTATIVE (AFU_ORTHOLOGUE AFUA_3G14730)-RELATED"/>
    <property type="match status" value="1"/>
</dbReference>
<dbReference type="AlphaFoldDB" id="A0A225AVQ5"/>
<dbReference type="RefSeq" id="XP_020118636.1">
    <property type="nucleotide sequence ID" value="XM_020268367.1"/>
</dbReference>
<keyword evidence="2" id="KW-0012">Acyltransferase</keyword>
<comment type="caution">
    <text evidence="5">The sequence shown here is derived from an EMBL/GenBank/DDBJ whole genome shotgun (WGS) entry which is preliminary data.</text>
</comment>
<sequence length="518" mass="57612">MATLLWWLPGILLSALSRVFSAFRSYLPFRSVTELHRNGHSPDNVGVSLEDGLLAPTEKFEEEWRDLDRYQDVLGQLPMLQVYAHILYLFPVPENVSREEILSDLSQAIAKVRNAVPWMGAKVVNVGKSANSSGLYRVAECASPLNEIDVRDLSNDATCPSYDDLKKRKAPISMLDSKKFTSVPGFPIRFEDSKEDPSRVLRLNATFIKGGLVIDFLIHHNMADAGGHFGSIKMIAMAMRGEGFPIGLLQQANRDRRNLFSLLGPNEKMLDHSKHIRPPITSSAPLVSPHANAAKYHVIRFSAKKLDELKNLASQGLDPDVPFISTDDALSALCWKHFTLARAHRFGPQTESRFARAVDGRAALGISKDYMGDVIHNVSTFLTFEQLTTWPLARIASHLRRHLNAKNTAYDIRSFATFIAKTPDKSTITYGGQFNPATDVGCSSVRGLGKVLFPSFGVLGQPEFVRRPKPGVVFPGLLVFFPGSPGGDCDVWLCLGDDEIKTLTEKDREWMQWAEYIG</sequence>
<dbReference type="Proteomes" id="UP000214365">
    <property type="component" value="Unassembled WGS sequence"/>
</dbReference>
<dbReference type="GO" id="GO:0016746">
    <property type="term" value="F:acyltransferase activity"/>
    <property type="evidence" value="ECO:0007669"/>
    <property type="project" value="UniProtKB-KW"/>
</dbReference>
<reference evidence="5 6" key="1">
    <citation type="submission" date="2015-06" db="EMBL/GenBank/DDBJ databases">
        <title>Talaromyces atroroseus IBT 11181 draft genome.</title>
        <authorList>
            <person name="Rasmussen K.B."/>
            <person name="Rasmussen S."/>
            <person name="Petersen B."/>
            <person name="Sicheritz-Ponten T."/>
            <person name="Mortensen U.H."/>
            <person name="Thrane U."/>
        </authorList>
    </citation>
    <scope>NUCLEOTIDE SEQUENCE [LARGE SCALE GENOMIC DNA]</scope>
    <source>
        <strain evidence="5 6">IBT 11181</strain>
    </source>
</reference>
<evidence type="ECO:0000256" key="3">
    <source>
        <dbReference type="SAM" id="SignalP"/>
    </source>
</evidence>
<dbReference type="PANTHER" id="PTHR31896:SF64">
    <property type="entry name" value="TRICHOTHECENE 3-O-ACETYLTRANSFERASE"/>
    <property type="match status" value="1"/>
</dbReference>
<feature type="signal peptide" evidence="3">
    <location>
        <begin position="1"/>
        <end position="22"/>
    </location>
</feature>
<keyword evidence="1 5" id="KW-0808">Transferase</keyword>
<organism evidence="5 6">
    <name type="scientific">Talaromyces atroroseus</name>
    <dbReference type="NCBI Taxonomy" id="1441469"/>
    <lineage>
        <taxon>Eukaryota</taxon>
        <taxon>Fungi</taxon>
        <taxon>Dikarya</taxon>
        <taxon>Ascomycota</taxon>
        <taxon>Pezizomycotina</taxon>
        <taxon>Eurotiomycetes</taxon>
        <taxon>Eurotiomycetidae</taxon>
        <taxon>Eurotiales</taxon>
        <taxon>Trichocomaceae</taxon>
        <taxon>Talaromyces</taxon>
        <taxon>Talaromyces sect. Trachyspermi</taxon>
    </lineage>
</organism>
<gene>
    <name evidence="5" type="ORF">UA08_05983</name>
</gene>
<feature type="chain" id="PRO_5012488586" evidence="3">
    <location>
        <begin position="23"/>
        <end position="518"/>
    </location>
</feature>
<feature type="domain" description="Trichothecene 3-O-acetyltransferase-like N-terminal" evidence="4">
    <location>
        <begin position="82"/>
        <end position="237"/>
    </location>
</feature>
<evidence type="ECO:0000313" key="5">
    <source>
        <dbReference type="EMBL" id="OKL58515.1"/>
    </source>
</evidence>
<evidence type="ECO:0000313" key="6">
    <source>
        <dbReference type="Proteomes" id="UP000214365"/>
    </source>
</evidence>